<gene>
    <name evidence="1" type="ORF">Slati_3875800</name>
</gene>
<reference evidence="1" key="1">
    <citation type="submission" date="2020-06" db="EMBL/GenBank/DDBJ databases">
        <authorList>
            <person name="Li T."/>
            <person name="Hu X."/>
            <person name="Zhang T."/>
            <person name="Song X."/>
            <person name="Zhang H."/>
            <person name="Dai N."/>
            <person name="Sheng W."/>
            <person name="Hou X."/>
            <person name="Wei L."/>
        </authorList>
    </citation>
    <scope>NUCLEOTIDE SEQUENCE</scope>
    <source>
        <strain evidence="1">KEN1</strain>
        <tissue evidence="1">Leaf</tissue>
    </source>
</reference>
<accession>A0AAW2TMI3</accession>
<name>A0AAW2TMI3_9LAMI</name>
<proteinExistence type="predicted"/>
<dbReference type="AlphaFoldDB" id="A0AAW2TMI3"/>
<evidence type="ECO:0000313" key="1">
    <source>
        <dbReference type="EMBL" id="KAL0405619.1"/>
    </source>
</evidence>
<comment type="caution">
    <text evidence="1">The sequence shown here is derived from an EMBL/GenBank/DDBJ whole genome shotgun (WGS) entry which is preliminary data.</text>
</comment>
<sequence>MDAITKACARLDYARDCVMLDYMSTLPKHLAIMSPHLIDGGQLPCKIDIKYKWIPQRCIKCKILGRVVSMCPLLKKAGGGQVPVAVYEKKISQHLSLTRVRWQLIVMVSVLTRLLTLTLLVNRENEFQPHKI</sequence>
<reference evidence="1" key="2">
    <citation type="journal article" date="2024" name="Plant">
        <title>Genomic evolution and insights into agronomic trait innovations of Sesamum species.</title>
        <authorList>
            <person name="Miao H."/>
            <person name="Wang L."/>
            <person name="Qu L."/>
            <person name="Liu H."/>
            <person name="Sun Y."/>
            <person name="Le M."/>
            <person name="Wang Q."/>
            <person name="Wei S."/>
            <person name="Zheng Y."/>
            <person name="Lin W."/>
            <person name="Duan Y."/>
            <person name="Cao H."/>
            <person name="Xiong S."/>
            <person name="Wang X."/>
            <person name="Wei L."/>
            <person name="Li C."/>
            <person name="Ma Q."/>
            <person name="Ju M."/>
            <person name="Zhao R."/>
            <person name="Li G."/>
            <person name="Mu C."/>
            <person name="Tian Q."/>
            <person name="Mei H."/>
            <person name="Zhang T."/>
            <person name="Gao T."/>
            <person name="Zhang H."/>
        </authorList>
    </citation>
    <scope>NUCLEOTIDE SEQUENCE</scope>
    <source>
        <strain evidence="1">KEN1</strain>
    </source>
</reference>
<organism evidence="1">
    <name type="scientific">Sesamum latifolium</name>
    <dbReference type="NCBI Taxonomy" id="2727402"/>
    <lineage>
        <taxon>Eukaryota</taxon>
        <taxon>Viridiplantae</taxon>
        <taxon>Streptophyta</taxon>
        <taxon>Embryophyta</taxon>
        <taxon>Tracheophyta</taxon>
        <taxon>Spermatophyta</taxon>
        <taxon>Magnoliopsida</taxon>
        <taxon>eudicotyledons</taxon>
        <taxon>Gunneridae</taxon>
        <taxon>Pentapetalae</taxon>
        <taxon>asterids</taxon>
        <taxon>lamiids</taxon>
        <taxon>Lamiales</taxon>
        <taxon>Pedaliaceae</taxon>
        <taxon>Sesamum</taxon>
    </lineage>
</organism>
<dbReference type="EMBL" id="JACGWN010000014">
    <property type="protein sequence ID" value="KAL0405619.1"/>
    <property type="molecule type" value="Genomic_DNA"/>
</dbReference>
<protein>
    <submittedName>
        <fullName evidence="1">Uncharacterized protein</fullName>
    </submittedName>
</protein>